<feature type="region of interest" description="Disordered" evidence="8">
    <location>
        <begin position="283"/>
        <end position="308"/>
    </location>
</feature>
<feature type="site" description="Reactive bond" evidence="7">
    <location>
        <begin position="602"/>
        <end position="603"/>
    </location>
</feature>
<feature type="region of interest" description="Disordered" evidence="8">
    <location>
        <begin position="134"/>
        <end position="159"/>
    </location>
</feature>
<feature type="site" description="Reactive bond" evidence="7">
    <location>
        <begin position="129"/>
        <end position="130"/>
    </location>
</feature>
<feature type="disulfide bond" evidence="7">
    <location>
        <begin position="160"/>
        <end position="178"/>
    </location>
</feature>
<evidence type="ECO:0000256" key="3">
    <source>
        <dbReference type="ARBA" id="ARBA00022690"/>
    </source>
</evidence>
<evidence type="ECO:0000256" key="2">
    <source>
        <dbReference type="ARBA" id="ARBA00022525"/>
    </source>
</evidence>
<feature type="domain" description="Pacifastin" evidence="10">
    <location>
        <begin position="295"/>
        <end position="332"/>
    </location>
</feature>
<feature type="domain" description="Pacifastin" evidence="10">
    <location>
        <begin position="357"/>
        <end position="393"/>
    </location>
</feature>
<name>A0A2M4BG70_9DIPT</name>
<feature type="disulfide bond" evidence="7">
    <location>
        <begin position="206"/>
        <end position="224"/>
    </location>
</feature>
<proteinExistence type="inferred from homology"/>
<feature type="disulfide bond" evidence="7">
    <location>
        <begin position="34"/>
        <end position="44"/>
    </location>
</feature>
<feature type="domain" description="Pacifastin" evidence="10">
    <location>
        <begin position="243"/>
        <end position="279"/>
    </location>
</feature>
<evidence type="ECO:0000256" key="9">
    <source>
        <dbReference type="SAM" id="SignalP"/>
    </source>
</evidence>
<feature type="domain" description="Pacifastin" evidence="10">
    <location>
        <begin position="191"/>
        <end position="227"/>
    </location>
</feature>
<feature type="site" description="Reactive bond" evidence="7">
    <location>
        <begin position="221"/>
        <end position="222"/>
    </location>
</feature>
<comment type="caution">
    <text evidence="7">Lacks conserved residue(s) required for the propagation of feature annotation.</text>
</comment>
<feature type="disulfide bond" evidence="7">
    <location>
        <begin position="375"/>
        <end position="385"/>
    </location>
</feature>
<feature type="domain" description="Pacifastin" evidence="10">
    <location>
        <begin position="409"/>
        <end position="445"/>
    </location>
</feature>
<feature type="chain" id="PRO_5014986225" evidence="9">
    <location>
        <begin position="18"/>
        <end position="674"/>
    </location>
</feature>
<feature type="domain" description="Pacifastin" evidence="10">
    <location>
        <begin position="465"/>
        <end position="501"/>
    </location>
</feature>
<feature type="site" description="Reactive bond" evidence="7">
    <location>
        <begin position="175"/>
        <end position="176"/>
    </location>
</feature>
<comment type="similarity">
    <text evidence="6 7">Belongs to the protease inhibitor I19 family.</text>
</comment>
<keyword evidence="9" id="KW-0732">Signal</keyword>
<feature type="domain" description="Pacifastin" evidence="10">
    <location>
        <begin position="572"/>
        <end position="608"/>
    </location>
</feature>
<keyword evidence="4 7" id="KW-0722">Serine protease inhibitor</keyword>
<evidence type="ECO:0000256" key="7">
    <source>
        <dbReference type="PROSITE-ProRule" id="PRU00776"/>
    </source>
</evidence>
<keyword evidence="3 7" id="KW-0646">Protease inhibitor</keyword>
<feature type="domain" description="Pacifastin" evidence="10">
    <location>
        <begin position="100"/>
        <end position="135"/>
    </location>
</feature>
<feature type="domain" description="Pacifastin" evidence="10">
    <location>
        <begin position="18"/>
        <end position="52"/>
    </location>
</feature>
<feature type="region of interest" description="Disordered" evidence="8">
    <location>
        <begin position="60"/>
        <end position="99"/>
    </location>
</feature>
<dbReference type="GO" id="GO:0005576">
    <property type="term" value="C:extracellular region"/>
    <property type="evidence" value="ECO:0007669"/>
    <property type="project" value="UniProtKB-SubCell"/>
</dbReference>
<evidence type="ECO:0000256" key="6">
    <source>
        <dbReference type="ARBA" id="ARBA00029459"/>
    </source>
</evidence>
<feature type="domain" description="Pacifastin" evidence="10">
    <location>
        <begin position="145"/>
        <end position="181"/>
    </location>
</feature>
<keyword evidence="5 7" id="KW-1015">Disulfide bond</keyword>
<feature type="disulfide bond" evidence="7">
    <location>
        <begin position="483"/>
        <end position="493"/>
    </location>
</feature>
<evidence type="ECO:0000256" key="4">
    <source>
        <dbReference type="ARBA" id="ARBA00022900"/>
    </source>
</evidence>
<feature type="disulfide bond" evidence="7">
    <location>
        <begin position="258"/>
        <end position="276"/>
    </location>
</feature>
<feature type="compositionally biased region" description="Low complexity" evidence="8">
    <location>
        <begin position="66"/>
        <end position="87"/>
    </location>
</feature>
<feature type="region of interest" description="Disordered" evidence="8">
    <location>
        <begin position="617"/>
        <end position="637"/>
    </location>
</feature>
<feature type="disulfide bond" evidence="7">
    <location>
        <begin position="261"/>
        <end position="271"/>
    </location>
</feature>
<evidence type="ECO:0000256" key="5">
    <source>
        <dbReference type="ARBA" id="ARBA00023157"/>
    </source>
</evidence>
<dbReference type="EMBL" id="GGFJ01002909">
    <property type="protein sequence ID" value="MBW52050.1"/>
    <property type="molecule type" value="Transcribed_RNA"/>
</dbReference>
<feature type="disulfide bond" evidence="7">
    <location>
        <begin position="163"/>
        <end position="173"/>
    </location>
</feature>
<dbReference type="PROSITE" id="PS51446">
    <property type="entry name" value="PACIFASTIN"/>
    <property type="match status" value="12"/>
</dbReference>
<evidence type="ECO:0000256" key="8">
    <source>
        <dbReference type="SAM" id="MobiDB-lite"/>
    </source>
</evidence>
<feature type="site" description="Reactive bond" evidence="7">
    <location>
        <begin position="439"/>
        <end position="440"/>
    </location>
</feature>
<dbReference type="AlphaFoldDB" id="A0A2M4BG70"/>
<feature type="site" description="Reactive bond" evidence="7">
    <location>
        <begin position="495"/>
        <end position="496"/>
    </location>
</feature>
<feature type="domain" description="Pacifastin" evidence="10">
    <location>
        <begin position="518"/>
        <end position="554"/>
    </location>
</feature>
<accession>A0A2M4BG70</accession>
<feature type="signal peptide" evidence="9">
    <location>
        <begin position="1"/>
        <end position="17"/>
    </location>
</feature>
<feature type="disulfide bond" evidence="7">
    <location>
        <begin position="372"/>
        <end position="390"/>
    </location>
</feature>
<feature type="domain" description="Pacifastin" evidence="10">
    <location>
        <begin position="637"/>
        <end position="672"/>
    </location>
</feature>
<feature type="disulfide bond" evidence="7">
    <location>
        <begin position="480"/>
        <end position="498"/>
    </location>
</feature>
<feature type="disulfide bond" evidence="7">
    <location>
        <begin position="536"/>
        <end position="546"/>
    </location>
</feature>
<feature type="disulfide bond" evidence="7">
    <location>
        <begin position="103"/>
        <end position="118"/>
    </location>
</feature>
<feature type="disulfide bond" evidence="7">
    <location>
        <begin position="587"/>
        <end position="605"/>
    </location>
</feature>
<dbReference type="SUPFAM" id="SSF57283">
    <property type="entry name" value="PMP inhibitors"/>
    <property type="match status" value="11"/>
</dbReference>
<feature type="site" description="Reactive bond" evidence="7">
    <location>
        <begin position="46"/>
        <end position="47"/>
    </location>
</feature>
<reference evidence="11" key="1">
    <citation type="submission" date="2018-01" db="EMBL/GenBank/DDBJ databases">
        <title>An insight into the sialome of Amazonian anophelines.</title>
        <authorList>
            <person name="Ribeiro J.M."/>
            <person name="Scarpassa V."/>
            <person name="Calvo E."/>
        </authorList>
    </citation>
    <scope>NUCLEOTIDE SEQUENCE</scope>
    <source>
        <tissue evidence="11">Salivary glands</tissue>
    </source>
</reference>
<evidence type="ECO:0000313" key="11">
    <source>
        <dbReference type="EMBL" id="MBW52050.1"/>
    </source>
</evidence>
<evidence type="ECO:0000256" key="1">
    <source>
        <dbReference type="ARBA" id="ARBA00004613"/>
    </source>
</evidence>
<feature type="disulfide bond" evidence="7">
    <location>
        <begin position="21"/>
        <end position="36"/>
    </location>
</feature>
<keyword evidence="2" id="KW-0964">Secreted</keyword>
<dbReference type="GO" id="GO:0004867">
    <property type="term" value="F:serine-type endopeptidase inhibitor activity"/>
    <property type="evidence" value="ECO:0007669"/>
    <property type="project" value="UniProtKB-UniRule"/>
</dbReference>
<feature type="disulfide bond" evidence="7">
    <location>
        <begin position="427"/>
        <end position="437"/>
    </location>
</feature>
<feature type="disulfide bond" evidence="7">
    <location>
        <begin position="640"/>
        <end position="655"/>
    </location>
</feature>
<protein>
    <submittedName>
        <fullName evidence="11">Putative serine protease inhibitor i/ii</fullName>
    </submittedName>
</protein>
<organism evidence="11">
    <name type="scientific">Anopheles marajoara</name>
    <dbReference type="NCBI Taxonomy" id="58244"/>
    <lineage>
        <taxon>Eukaryota</taxon>
        <taxon>Metazoa</taxon>
        <taxon>Ecdysozoa</taxon>
        <taxon>Arthropoda</taxon>
        <taxon>Hexapoda</taxon>
        <taxon>Insecta</taxon>
        <taxon>Pterygota</taxon>
        <taxon>Neoptera</taxon>
        <taxon>Endopterygota</taxon>
        <taxon>Diptera</taxon>
        <taxon>Nematocera</taxon>
        <taxon>Culicoidea</taxon>
        <taxon>Culicidae</taxon>
        <taxon>Anophelinae</taxon>
        <taxon>Anopheles</taxon>
    </lineage>
</organism>
<evidence type="ECO:0000259" key="10">
    <source>
        <dbReference type="PROSITE" id="PS51446"/>
    </source>
</evidence>
<feature type="disulfide bond" evidence="7">
    <location>
        <begin position="209"/>
        <end position="219"/>
    </location>
</feature>
<feature type="disulfide bond" evidence="7">
    <location>
        <begin position="590"/>
        <end position="600"/>
    </location>
</feature>
<feature type="disulfide bond" evidence="7">
    <location>
        <begin position="424"/>
        <end position="442"/>
    </location>
</feature>
<dbReference type="InterPro" id="IPR036201">
    <property type="entry name" value="Pacifastin_dom_sf"/>
</dbReference>
<dbReference type="InterPro" id="IPR008037">
    <property type="entry name" value="Pacifastin_dom"/>
</dbReference>
<dbReference type="Pfam" id="PF05375">
    <property type="entry name" value="Pacifastin_I"/>
    <property type="match status" value="11"/>
</dbReference>
<sequence length="674" mass="71947">MKVLILIVATLVVGALCSEQCVPGTTFKEDCNTCRCGENGLKACTRKMCTSVETVVADEPYARNDNTTTSVNGNGGSSSSTTESITSADEKEEVAEHTNGQVCTPNEIKMKDCNRCRCANNGIGWFCTRKACPPREKRSAPPAQDPECAPGTTFESSDGCSECICTPDSKAVCTDKPCEARTKRQTNGSQGGRCTPGTSFKSADGCNDCFCTENGHAACTLKACLPNPVPYRRRRRASPTGGKQECVPGTCFKHSDGCNTCFCSNDGHVACTLMACEPYPAPYNGSRRRRSSPAKTECTPGATKKDEDGCNDCHCANDGRTWACTRMACAPAAGTEGLSLLFKREAPSTTVAPPVTQQQCVPGTHFKHSDGCNGCYCSDDGQALCTLMDCEPASRSRRASPPKPELAPSQECVPGTTFKDADGCNDCFCSNDGRAACTLKACEPHPAPYKRRRRASPPKPELAPSQECVPGTTFKDADGCNDCFCSNDGRAACTLKLCLPNEAASSASARQRRSPQAEPKCIAGQTKLHEDGCNQCTCTNEGRYACTRMACAPTEGEGLSVFFKREAPLLPTPQCTPGETRMHEDGCNKCRCSSSGVLACTRKWCAPEGNERQLSSVQKREATDELPQSALAPGSPGFSCTPRSSFKFQCNTCVCNDDGKNAGCTFKFCIPGEY</sequence>
<feature type="disulfide bond" evidence="7">
    <location>
        <begin position="533"/>
        <end position="551"/>
    </location>
</feature>
<feature type="region of interest" description="Disordered" evidence="8">
    <location>
        <begin position="447"/>
        <end position="467"/>
    </location>
</feature>
<comment type="subcellular location">
    <subcellularLocation>
        <location evidence="1">Secreted</location>
    </subcellularLocation>
</comment>
<feature type="disulfide bond" evidence="7">
    <location>
        <begin position="31"/>
        <end position="49"/>
    </location>
</feature>
<feature type="site" description="Reactive bond" evidence="7">
    <location>
        <begin position="666"/>
        <end position="667"/>
    </location>
</feature>